<reference evidence="2" key="1">
    <citation type="submission" date="2021-01" db="EMBL/GenBank/DDBJ databases">
        <title>Caligus Genome Assembly.</title>
        <authorList>
            <person name="Gallardo-Escarate C."/>
        </authorList>
    </citation>
    <scope>NUCLEOTIDE SEQUENCE [LARGE SCALE GENOMIC DNA]</scope>
</reference>
<proteinExistence type="predicted"/>
<dbReference type="Proteomes" id="UP000595437">
    <property type="component" value="Chromosome 11"/>
</dbReference>
<dbReference type="OrthoDB" id="7490920at2759"/>
<keyword evidence="2" id="KW-1185">Reference proteome</keyword>
<gene>
    <name evidence="1" type="ORF">FKW44_017166</name>
</gene>
<sequence>MRDACSSSSSETEDAHGDVFVRDDNQAITHFPNQAELNDLIRDLGLPKSK</sequence>
<evidence type="ECO:0000313" key="1">
    <source>
        <dbReference type="EMBL" id="QQP42482.1"/>
    </source>
</evidence>
<name>A0A7T8H2T7_CALRO</name>
<organism evidence="1 2">
    <name type="scientific">Caligus rogercresseyi</name>
    <name type="common">Sea louse</name>
    <dbReference type="NCBI Taxonomy" id="217165"/>
    <lineage>
        <taxon>Eukaryota</taxon>
        <taxon>Metazoa</taxon>
        <taxon>Ecdysozoa</taxon>
        <taxon>Arthropoda</taxon>
        <taxon>Crustacea</taxon>
        <taxon>Multicrustacea</taxon>
        <taxon>Hexanauplia</taxon>
        <taxon>Copepoda</taxon>
        <taxon>Siphonostomatoida</taxon>
        <taxon>Caligidae</taxon>
        <taxon>Caligus</taxon>
    </lineage>
</organism>
<protein>
    <submittedName>
        <fullName evidence="1">Uncharacterized protein</fullName>
    </submittedName>
</protein>
<evidence type="ECO:0000313" key="2">
    <source>
        <dbReference type="Proteomes" id="UP000595437"/>
    </source>
</evidence>
<dbReference type="EMBL" id="CP045900">
    <property type="protein sequence ID" value="QQP42482.1"/>
    <property type="molecule type" value="Genomic_DNA"/>
</dbReference>
<dbReference type="AlphaFoldDB" id="A0A7T8H2T7"/>
<accession>A0A7T8H2T7</accession>